<dbReference type="SMART" id="SM00829">
    <property type="entry name" value="PKS_ER"/>
    <property type="match status" value="1"/>
</dbReference>
<reference evidence="3 4" key="1">
    <citation type="journal article" date="2015" name="Genome Announc.">
        <title>Expanding the biotechnology potential of lactobacilli through comparative genomics of 213 strains and associated genera.</title>
        <authorList>
            <person name="Sun Z."/>
            <person name="Harris H.M."/>
            <person name="McCann A."/>
            <person name="Guo C."/>
            <person name="Argimon S."/>
            <person name="Zhang W."/>
            <person name="Yang X."/>
            <person name="Jeffery I.B."/>
            <person name="Cooney J.C."/>
            <person name="Kagawa T.F."/>
            <person name="Liu W."/>
            <person name="Song Y."/>
            <person name="Salvetti E."/>
            <person name="Wrobel A."/>
            <person name="Rasinkangas P."/>
            <person name="Parkhill J."/>
            <person name="Rea M.C."/>
            <person name="O'Sullivan O."/>
            <person name="Ritari J."/>
            <person name="Douillard F.P."/>
            <person name="Paul Ross R."/>
            <person name="Yang R."/>
            <person name="Briner A.E."/>
            <person name="Felis G.E."/>
            <person name="de Vos W.M."/>
            <person name="Barrangou R."/>
            <person name="Klaenhammer T.R."/>
            <person name="Caufield P.W."/>
            <person name="Cui Y."/>
            <person name="Zhang H."/>
            <person name="O'Toole P.W."/>
        </authorList>
    </citation>
    <scope>NUCLEOTIDE SEQUENCE [LARGE SCALE GENOMIC DNA]</scope>
    <source>
        <strain evidence="3 4">DSM 24301</strain>
    </source>
</reference>
<dbReference type="Pfam" id="PF08240">
    <property type="entry name" value="ADH_N"/>
    <property type="match status" value="1"/>
</dbReference>
<dbReference type="Gene3D" id="3.90.180.10">
    <property type="entry name" value="Medium-chain alcohol dehydrogenases, catalytic domain"/>
    <property type="match status" value="1"/>
</dbReference>
<gene>
    <name evidence="3" type="ORF">IV56_GL000250</name>
</gene>
<evidence type="ECO:0000313" key="4">
    <source>
        <dbReference type="Proteomes" id="UP000050969"/>
    </source>
</evidence>
<dbReference type="PANTHER" id="PTHR11695">
    <property type="entry name" value="ALCOHOL DEHYDROGENASE RELATED"/>
    <property type="match status" value="1"/>
</dbReference>
<sequence length="315" mass="33887">MNLKAIAFNEYGSADKLSLMDLPVPEIGAHQVLVQSKATSINPIDWKLREGYLKQMFDWQFPIVVGWDIAGIITEVGADVTDWHVGDEVFARPDTTRQGTYAEFVAVDDHLLAHKPENVSFAEAAAVPLAGLTAWQGLFEHGELQQGQRVLIQAGAGGVGTYAIQLAKHAGAEVWTTASPKNDALLHDLGADVVVDYHDAAAMAQISNMDLVLDTIGGQSAVDAIGYLKTGGKQISITGTVPEGVRLAQEEGKHYQSIWLRPDGQQLAYLATLMAEGALRSVIAEQLPFSLASLVEAHHLSETGHTNGKIVITFD</sequence>
<name>A0A0R2MNB8_9LACO</name>
<dbReference type="SUPFAM" id="SSF51735">
    <property type="entry name" value="NAD(P)-binding Rossmann-fold domains"/>
    <property type="match status" value="1"/>
</dbReference>
<dbReference type="SUPFAM" id="SSF50129">
    <property type="entry name" value="GroES-like"/>
    <property type="match status" value="1"/>
</dbReference>
<evidence type="ECO:0000259" key="2">
    <source>
        <dbReference type="SMART" id="SM00829"/>
    </source>
</evidence>
<comment type="caution">
    <text evidence="3">The sequence shown here is derived from an EMBL/GenBank/DDBJ whole genome shotgun (WGS) entry which is preliminary data.</text>
</comment>
<dbReference type="AlphaFoldDB" id="A0A0R2MNB8"/>
<dbReference type="PATRIC" id="fig|1293598.4.peg.269"/>
<dbReference type="InterPro" id="IPR011032">
    <property type="entry name" value="GroES-like_sf"/>
</dbReference>
<dbReference type="GO" id="GO:0016491">
    <property type="term" value="F:oxidoreductase activity"/>
    <property type="evidence" value="ECO:0007669"/>
    <property type="project" value="UniProtKB-KW"/>
</dbReference>
<dbReference type="STRING" id="1293598.IV56_GL000250"/>
<dbReference type="InterPro" id="IPR050700">
    <property type="entry name" value="YIM1/Zinc_Alcohol_DH_Fams"/>
</dbReference>
<dbReference type="InterPro" id="IPR013154">
    <property type="entry name" value="ADH-like_N"/>
</dbReference>
<dbReference type="CDD" id="cd05289">
    <property type="entry name" value="MDR_like_2"/>
    <property type="match status" value="1"/>
</dbReference>
<keyword evidence="1" id="KW-0560">Oxidoreductase</keyword>
<dbReference type="Gene3D" id="3.40.50.720">
    <property type="entry name" value="NAD(P)-binding Rossmann-like Domain"/>
    <property type="match status" value="1"/>
</dbReference>
<evidence type="ECO:0000313" key="3">
    <source>
        <dbReference type="EMBL" id="KRO15159.1"/>
    </source>
</evidence>
<dbReference type="InterPro" id="IPR020843">
    <property type="entry name" value="ER"/>
</dbReference>
<accession>A0A0R2MNB8</accession>
<protein>
    <recommendedName>
        <fullName evidence="2">Enoyl reductase (ER) domain-containing protein</fullName>
    </recommendedName>
</protein>
<dbReference type="EMBL" id="JQCE01000075">
    <property type="protein sequence ID" value="KRO15159.1"/>
    <property type="molecule type" value="Genomic_DNA"/>
</dbReference>
<dbReference type="InterPro" id="IPR036291">
    <property type="entry name" value="NAD(P)-bd_dom_sf"/>
</dbReference>
<dbReference type="InterPro" id="IPR002364">
    <property type="entry name" value="Quin_OxRdtase/zeta-crystal_CS"/>
</dbReference>
<feature type="domain" description="Enoyl reductase (ER)" evidence="2">
    <location>
        <begin position="12"/>
        <end position="312"/>
    </location>
</feature>
<keyword evidence="4" id="KW-1185">Reference proteome</keyword>
<dbReference type="RefSeq" id="WP_404820155.1">
    <property type="nucleotide sequence ID" value="NZ_BBBX01000003.1"/>
</dbReference>
<proteinExistence type="predicted"/>
<dbReference type="PANTHER" id="PTHR11695:SF294">
    <property type="entry name" value="RETICULON-4-INTERACTING PROTEIN 1, MITOCHONDRIAL"/>
    <property type="match status" value="1"/>
</dbReference>
<dbReference type="PROSITE" id="PS01162">
    <property type="entry name" value="QOR_ZETA_CRYSTAL"/>
    <property type="match status" value="1"/>
</dbReference>
<organism evidence="3 4">
    <name type="scientific">Lacticaseibacillus saniviri JCM 17471 = DSM 24301</name>
    <dbReference type="NCBI Taxonomy" id="1293598"/>
    <lineage>
        <taxon>Bacteria</taxon>
        <taxon>Bacillati</taxon>
        <taxon>Bacillota</taxon>
        <taxon>Bacilli</taxon>
        <taxon>Lactobacillales</taxon>
        <taxon>Lactobacillaceae</taxon>
        <taxon>Lacticaseibacillus</taxon>
    </lineage>
</organism>
<dbReference type="Pfam" id="PF13602">
    <property type="entry name" value="ADH_zinc_N_2"/>
    <property type="match status" value="1"/>
</dbReference>
<dbReference type="GO" id="GO:0008270">
    <property type="term" value="F:zinc ion binding"/>
    <property type="evidence" value="ECO:0007669"/>
    <property type="project" value="InterPro"/>
</dbReference>
<evidence type="ECO:0000256" key="1">
    <source>
        <dbReference type="ARBA" id="ARBA00023002"/>
    </source>
</evidence>
<dbReference type="Proteomes" id="UP000050969">
    <property type="component" value="Unassembled WGS sequence"/>
</dbReference>